<dbReference type="AlphaFoldDB" id="A0A0B6Y9C3"/>
<organism evidence="2">
    <name type="scientific">Arion vulgaris</name>
    <dbReference type="NCBI Taxonomy" id="1028688"/>
    <lineage>
        <taxon>Eukaryota</taxon>
        <taxon>Metazoa</taxon>
        <taxon>Spiralia</taxon>
        <taxon>Lophotrochozoa</taxon>
        <taxon>Mollusca</taxon>
        <taxon>Gastropoda</taxon>
        <taxon>Heterobranchia</taxon>
        <taxon>Euthyneura</taxon>
        <taxon>Panpulmonata</taxon>
        <taxon>Eupulmonata</taxon>
        <taxon>Stylommatophora</taxon>
        <taxon>Helicina</taxon>
        <taxon>Arionoidea</taxon>
        <taxon>Arionidae</taxon>
        <taxon>Arion</taxon>
    </lineage>
</organism>
<feature type="non-terminal residue" evidence="2">
    <location>
        <position position="1"/>
    </location>
</feature>
<feature type="region of interest" description="Disordered" evidence="1">
    <location>
        <begin position="1"/>
        <end position="40"/>
    </location>
</feature>
<feature type="non-terminal residue" evidence="2">
    <location>
        <position position="75"/>
    </location>
</feature>
<protein>
    <submittedName>
        <fullName evidence="2">Uncharacterized protein</fullName>
    </submittedName>
</protein>
<feature type="compositionally biased region" description="Polar residues" evidence="1">
    <location>
        <begin position="1"/>
        <end position="11"/>
    </location>
</feature>
<feature type="compositionally biased region" description="Low complexity" evidence="1">
    <location>
        <begin position="31"/>
        <end position="40"/>
    </location>
</feature>
<dbReference type="EMBL" id="HACG01005863">
    <property type="protein sequence ID" value="CEK52728.1"/>
    <property type="molecule type" value="Transcribed_RNA"/>
</dbReference>
<name>A0A0B6Y9C3_9EUPU</name>
<gene>
    <name evidence="2" type="primary">ORF17829</name>
</gene>
<evidence type="ECO:0000256" key="1">
    <source>
        <dbReference type="SAM" id="MobiDB-lite"/>
    </source>
</evidence>
<accession>A0A0B6Y9C3</accession>
<proteinExistence type="predicted"/>
<evidence type="ECO:0000313" key="2">
    <source>
        <dbReference type="EMBL" id="CEK52728.1"/>
    </source>
</evidence>
<reference evidence="2" key="1">
    <citation type="submission" date="2014-12" db="EMBL/GenBank/DDBJ databases">
        <title>Insight into the proteome of Arion vulgaris.</title>
        <authorList>
            <person name="Aradska J."/>
            <person name="Bulat T."/>
            <person name="Smidak R."/>
            <person name="Sarate P."/>
            <person name="Gangsoo J."/>
            <person name="Sialana F."/>
            <person name="Bilban M."/>
            <person name="Lubec G."/>
        </authorList>
    </citation>
    <scope>NUCLEOTIDE SEQUENCE</scope>
    <source>
        <tissue evidence="2">Skin</tissue>
    </source>
</reference>
<sequence length="75" mass="7970">TLHPKSGSQPKDLTGKVKPQSTTNKLFEQPTSTSTTKKSTLSLVSKLTEKAATICAQELSESDDCLSSDEVLCVA</sequence>
<feature type="compositionally biased region" description="Polar residues" evidence="1">
    <location>
        <begin position="19"/>
        <end position="30"/>
    </location>
</feature>